<accession>A0A8S0WIG1</accession>
<dbReference type="AlphaFoldDB" id="A0A8S0WIG1"/>
<evidence type="ECO:0000313" key="2">
    <source>
        <dbReference type="EMBL" id="CAA7263053.1"/>
    </source>
</evidence>
<reference evidence="2 3" key="1">
    <citation type="submission" date="2020-01" db="EMBL/GenBank/DDBJ databases">
        <authorList>
            <person name="Gupta K D."/>
        </authorList>
    </citation>
    <scope>NUCLEOTIDE SEQUENCE [LARGE SCALE GENOMIC DNA]</scope>
</reference>
<keyword evidence="1" id="KW-0812">Transmembrane</keyword>
<organism evidence="2 3">
    <name type="scientific">Cyclocybe aegerita</name>
    <name type="common">Black poplar mushroom</name>
    <name type="synonym">Agrocybe aegerita</name>
    <dbReference type="NCBI Taxonomy" id="1973307"/>
    <lineage>
        <taxon>Eukaryota</taxon>
        <taxon>Fungi</taxon>
        <taxon>Dikarya</taxon>
        <taxon>Basidiomycota</taxon>
        <taxon>Agaricomycotina</taxon>
        <taxon>Agaricomycetes</taxon>
        <taxon>Agaricomycetidae</taxon>
        <taxon>Agaricales</taxon>
        <taxon>Agaricineae</taxon>
        <taxon>Bolbitiaceae</taxon>
        <taxon>Cyclocybe</taxon>
    </lineage>
</organism>
<name>A0A8S0WIG1_CYCAE</name>
<keyword evidence="1" id="KW-1133">Transmembrane helix</keyword>
<gene>
    <name evidence="2" type="ORF">AAE3_LOCUS5486</name>
</gene>
<comment type="caution">
    <text evidence="2">The sequence shown here is derived from an EMBL/GenBank/DDBJ whole genome shotgun (WGS) entry which is preliminary data.</text>
</comment>
<feature type="transmembrane region" description="Helical" evidence="1">
    <location>
        <begin position="175"/>
        <end position="197"/>
    </location>
</feature>
<sequence>MAEWEYRNEAIALLPVSIPPPLKDLSWTTPESSFTTVPTLIPPLTSGADPLPCGCHGSTDVIQSPETMTETPTFITTHTPSSSKTLEIIVTYTKSRGPGTITNALVPPTGPDVDFTAPRATESETLTNPLLSVFPDSDLPTVFTSTSTLTSISEISAPTPTISAEQDSSKTDIRLALVTIFTAIFYIILVGIVIVIIRRKRRRAEVLQEDGVQFLLR</sequence>
<dbReference type="EMBL" id="CACVBS010000038">
    <property type="protein sequence ID" value="CAA7263053.1"/>
    <property type="molecule type" value="Genomic_DNA"/>
</dbReference>
<dbReference type="Proteomes" id="UP000467700">
    <property type="component" value="Unassembled WGS sequence"/>
</dbReference>
<proteinExistence type="predicted"/>
<protein>
    <submittedName>
        <fullName evidence="2">Uncharacterized protein</fullName>
    </submittedName>
</protein>
<keyword evidence="3" id="KW-1185">Reference proteome</keyword>
<evidence type="ECO:0000313" key="3">
    <source>
        <dbReference type="Proteomes" id="UP000467700"/>
    </source>
</evidence>
<evidence type="ECO:0000256" key="1">
    <source>
        <dbReference type="SAM" id="Phobius"/>
    </source>
</evidence>
<keyword evidence="1" id="KW-0472">Membrane</keyword>